<reference evidence="1 2" key="1">
    <citation type="submission" date="2019-12" db="EMBL/GenBank/DDBJ databases">
        <title>Deinococcus sp. HMF7620 Genome sequencing and assembly.</title>
        <authorList>
            <person name="Kang H."/>
            <person name="Kim H."/>
            <person name="Joh K."/>
        </authorList>
    </citation>
    <scope>NUCLEOTIDE SEQUENCE [LARGE SCALE GENOMIC DNA]</scope>
    <source>
        <strain evidence="1 2">HMF7620</strain>
    </source>
</reference>
<dbReference type="InterPro" id="IPR027417">
    <property type="entry name" value="P-loop_NTPase"/>
</dbReference>
<dbReference type="AlphaFoldDB" id="A0A7C9LR14"/>
<organism evidence="1 2">
    <name type="scientific">Deinococcus arboris</name>
    <dbReference type="NCBI Taxonomy" id="2682977"/>
    <lineage>
        <taxon>Bacteria</taxon>
        <taxon>Thermotogati</taxon>
        <taxon>Deinococcota</taxon>
        <taxon>Deinococci</taxon>
        <taxon>Deinococcales</taxon>
        <taxon>Deinococcaceae</taxon>
        <taxon>Deinococcus</taxon>
    </lineage>
</organism>
<dbReference type="EMBL" id="WQLB01000040">
    <property type="protein sequence ID" value="MVN89036.1"/>
    <property type="molecule type" value="Genomic_DNA"/>
</dbReference>
<sequence>MSTKQTESVSAGKIRAVAAARGAHYVPVWLDCDPTERERRVTHPGRLARAKLRDPALLRAILEASGTLPPPPDALVLDTTRMSPDDAAREIVAFRAGLT</sequence>
<dbReference type="RefSeq" id="WP_157461299.1">
    <property type="nucleotide sequence ID" value="NZ_WQLB01000040.1"/>
</dbReference>
<accession>A0A7C9LR14</accession>
<comment type="caution">
    <text evidence="1">The sequence shown here is derived from an EMBL/GenBank/DDBJ whole genome shotgun (WGS) entry which is preliminary data.</text>
</comment>
<dbReference type="SUPFAM" id="SSF52540">
    <property type="entry name" value="P-loop containing nucleoside triphosphate hydrolases"/>
    <property type="match status" value="1"/>
</dbReference>
<protein>
    <submittedName>
        <fullName evidence="1">Uncharacterized protein</fullName>
    </submittedName>
</protein>
<name>A0A7C9LR14_9DEIO</name>
<dbReference type="Proteomes" id="UP000483286">
    <property type="component" value="Unassembled WGS sequence"/>
</dbReference>
<dbReference type="Gene3D" id="3.40.50.300">
    <property type="entry name" value="P-loop containing nucleotide triphosphate hydrolases"/>
    <property type="match status" value="1"/>
</dbReference>
<gene>
    <name evidence="1" type="ORF">GO986_20045</name>
</gene>
<evidence type="ECO:0000313" key="2">
    <source>
        <dbReference type="Proteomes" id="UP000483286"/>
    </source>
</evidence>
<evidence type="ECO:0000313" key="1">
    <source>
        <dbReference type="EMBL" id="MVN89036.1"/>
    </source>
</evidence>
<keyword evidence="2" id="KW-1185">Reference proteome</keyword>
<proteinExistence type="predicted"/>